<organism evidence="2 3">
    <name type="scientific">Taibaiella chishuiensis</name>
    <dbReference type="NCBI Taxonomy" id="1434707"/>
    <lineage>
        <taxon>Bacteria</taxon>
        <taxon>Pseudomonadati</taxon>
        <taxon>Bacteroidota</taxon>
        <taxon>Chitinophagia</taxon>
        <taxon>Chitinophagales</taxon>
        <taxon>Chitinophagaceae</taxon>
        <taxon>Taibaiella</taxon>
    </lineage>
</organism>
<dbReference type="EMBL" id="PYGD01000001">
    <property type="protein sequence ID" value="PSK95011.1"/>
    <property type="molecule type" value="Genomic_DNA"/>
</dbReference>
<name>A0A2P8DCQ5_9BACT</name>
<evidence type="ECO:0000259" key="1">
    <source>
        <dbReference type="Pfam" id="PF01370"/>
    </source>
</evidence>
<dbReference type="InterPro" id="IPR036291">
    <property type="entry name" value="NAD(P)-bd_dom_sf"/>
</dbReference>
<dbReference type="Pfam" id="PF01370">
    <property type="entry name" value="Epimerase"/>
    <property type="match status" value="1"/>
</dbReference>
<gene>
    <name evidence="2" type="ORF">B0I18_1011175</name>
</gene>
<feature type="domain" description="NAD-dependent epimerase/dehydratase" evidence="1">
    <location>
        <begin position="7"/>
        <end position="223"/>
    </location>
</feature>
<dbReference type="SUPFAM" id="SSF51735">
    <property type="entry name" value="NAD(P)-binding Rossmann-fold domains"/>
    <property type="match status" value="1"/>
</dbReference>
<sequence length="333" mass="37295">MERKGKILLTGASGFVGYHLIAAAVARGYEVYAAVRKSSQVDHLKEFPVQYVYPDFANAAALQQELQAQQYDYIIHAAAATRAPSQQAFNAANADITRNLATAILQSGIPLKKFVFVSSLAVLGPIPYDCSDPIAENNEPHPITGYGRSKLLAEQYLREFPTLPLVTLRPTVVYGPREKDLYVMFKTLARGMEPSIGRKNQLLSFVYVADLVDVILDALEKPTPPGLVCNISDGQVYNRNELALITKRILNKKTFRFTVPVGVVRMLASLMETLYARSKKSPLLYRERVGELTAPNWNCSIANAQQYLGYMPKYDLEKGVTESLKWYKEHNWL</sequence>
<dbReference type="Gene3D" id="3.40.50.720">
    <property type="entry name" value="NAD(P)-binding Rossmann-like Domain"/>
    <property type="match status" value="1"/>
</dbReference>
<accession>A0A2P8DCQ5</accession>
<dbReference type="AlphaFoldDB" id="A0A2P8DCQ5"/>
<evidence type="ECO:0000313" key="3">
    <source>
        <dbReference type="Proteomes" id="UP000240572"/>
    </source>
</evidence>
<dbReference type="Proteomes" id="UP000240572">
    <property type="component" value="Unassembled WGS sequence"/>
</dbReference>
<reference evidence="2 3" key="1">
    <citation type="submission" date="2018-03" db="EMBL/GenBank/DDBJ databases">
        <title>Genomic Encyclopedia of Type Strains, Phase III (KMG-III): the genomes of soil and plant-associated and newly described type strains.</title>
        <authorList>
            <person name="Whitman W."/>
        </authorList>
    </citation>
    <scope>NUCLEOTIDE SEQUENCE [LARGE SCALE GENOMIC DNA]</scope>
    <source>
        <strain evidence="2 3">CGMCC 1.12700</strain>
    </source>
</reference>
<protein>
    <submittedName>
        <fullName evidence="2">Nucleoside-diphosphate-sugar epimerase</fullName>
    </submittedName>
</protein>
<dbReference type="PANTHER" id="PTHR43245:SF58">
    <property type="entry name" value="BLL5923 PROTEIN"/>
    <property type="match status" value="1"/>
</dbReference>
<evidence type="ECO:0000313" key="2">
    <source>
        <dbReference type="EMBL" id="PSK95011.1"/>
    </source>
</evidence>
<keyword evidence="3" id="KW-1185">Reference proteome</keyword>
<dbReference type="PANTHER" id="PTHR43245">
    <property type="entry name" value="BIFUNCTIONAL POLYMYXIN RESISTANCE PROTEIN ARNA"/>
    <property type="match status" value="1"/>
</dbReference>
<proteinExistence type="predicted"/>
<dbReference type="OrthoDB" id="9803111at2"/>
<comment type="caution">
    <text evidence="2">The sequence shown here is derived from an EMBL/GenBank/DDBJ whole genome shotgun (WGS) entry which is preliminary data.</text>
</comment>
<dbReference type="InterPro" id="IPR050177">
    <property type="entry name" value="Lipid_A_modif_metabolic_enz"/>
</dbReference>
<dbReference type="RefSeq" id="WP_106521687.1">
    <property type="nucleotide sequence ID" value="NZ_PYGD01000001.1"/>
</dbReference>
<dbReference type="InterPro" id="IPR001509">
    <property type="entry name" value="Epimerase_deHydtase"/>
</dbReference>